<dbReference type="SUPFAM" id="SSF52743">
    <property type="entry name" value="Subtilisin-like"/>
    <property type="match status" value="1"/>
</dbReference>
<dbReference type="Proteomes" id="UP001629249">
    <property type="component" value="Unassembled WGS sequence"/>
</dbReference>
<dbReference type="InterPro" id="IPR036852">
    <property type="entry name" value="Peptidase_S8/S53_dom_sf"/>
</dbReference>
<evidence type="ECO:0000256" key="3">
    <source>
        <dbReference type="ARBA" id="ARBA00022670"/>
    </source>
</evidence>
<feature type="domain" description="PKD" evidence="7">
    <location>
        <begin position="449"/>
        <end position="511"/>
    </location>
</feature>
<evidence type="ECO:0000313" key="9">
    <source>
        <dbReference type="Proteomes" id="UP001629249"/>
    </source>
</evidence>
<proteinExistence type="inferred from homology"/>
<evidence type="ECO:0000313" key="8">
    <source>
        <dbReference type="EMBL" id="MFL9886132.1"/>
    </source>
</evidence>
<name>A0ABW8ZSC0_9BURK</name>
<dbReference type="InterPro" id="IPR035986">
    <property type="entry name" value="PKD_dom_sf"/>
</dbReference>
<feature type="active site" description="Charge relay system" evidence="6">
    <location>
        <position position="361"/>
    </location>
</feature>
<evidence type="ECO:0000256" key="4">
    <source>
        <dbReference type="ARBA" id="ARBA00022801"/>
    </source>
</evidence>
<dbReference type="EMBL" id="JAQQFN010000019">
    <property type="protein sequence ID" value="MFL9886132.1"/>
    <property type="molecule type" value="Genomic_DNA"/>
</dbReference>
<reference evidence="8 9" key="1">
    <citation type="journal article" date="2024" name="Chem. Sci.">
        <title>Discovery of megapolipeptins by genome mining of a Burkholderiales bacteria collection.</title>
        <authorList>
            <person name="Paulo B.S."/>
            <person name="Recchia M.J.J."/>
            <person name="Lee S."/>
            <person name="Fergusson C.H."/>
            <person name="Romanowski S.B."/>
            <person name="Hernandez A."/>
            <person name="Krull N."/>
            <person name="Liu D.Y."/>
            <person name="Cavanagh H."/>
            <person name="Bos A."/>
            <person name="Gray C.A."/>
            <person name="Murphy B.T."/>
            <person name="Linington R.G."/>
            <person name="Eustaquio A.S."/>
        </authorList>
    </citation>
    <scope>NUCLEOTIDE SEQUENCE [LARGE SCALE GENOMIC DNA]</scope>
    <source>
        <strain evidence="8 9">RL16-012-BIC-B</strain>
    </source>
</reference>
<sequence length="618" mass="64756">MINTSGMEAGASNDRFIVKYRDGTSERTSPETVQPLLNAHGKRFGMKARHLRRLGVGADLIASDRKLTAVEATAFMRDIASNPDVEYVEADVSMHTTMTPNDPDYAPRQWALQQRGSMSNWAAGIRPEQAWDISNGSGVVIAMLDNGVTPHSDLDTNILPGYDFTASNRGGNGSNPGLAEGTCGVTWHGTHVAGILAALTNNGKGMAGTAWGAKVVPVRVLNGCGSGLMSDVADGITWAAGGAVSGVPANPFPARVLNLSLGGNGNCSITYQQAIDDATGRGASVVVAAGNDNLNAGFYQPGNCQGVIVASSLMPDGRRGNFANYGPVVDIAAPGENIWSTWNSGERTPAAESNAYLSGTSMAAPFVSGVIALAQAVAPKPLTAPEVRSLLMQNARAFVAGSPDMPLGAGMLDATATVEAARSGKIPIAADFRCVQKKGNIMQLDCQDLSSSRSGTIVSRTWNFGAGADWTVTDTRHWDNLNIEYAGNYNVSLKVTDSSGATSSVVRRLAVYEPPVLTLRADQTARFSANRYEVSFYSIVVPSGVKGLTVALSGGTGTASLKVRRDTPSVLNPICEGYIVSGRNQNCVINNPQPGTYYIALNASTPVQDVSVTPTFTN</sequence>
<dbReference type="InterPro" id="IPR050131">
    <property type="entry name" value="Peptidase_S8_subtilisin-like"/>
</dbReference>
<dbReference type="InterPro" id="IPR022398">
    <property type="entry name" value="Peptidase_S8_His-AS"/>
</dbReference>
<dbReference type="InterPro" id="IPR000209">
    <property type="entry name" value="Peptidase_S8/S53_dom"/>
</dbReference>
<dbReference type="Gene3D" id="3.40.50.200">
    <property type="entry name" value="Peptidase S8/S53 domain"/>
    <property type="match status" value="1"/>
</dbReference>
<dbReference type="PRINTS" id="PR00723">
    <property type="entry name" value="SUBTILISIN"/>
</dbReference>
<keyword evidence="5 6" id="KW-0720">Serine protease</keyword>
<dbReference type="InterPro" id="IPR023828">
    <property type="entry name" value="Peptidase_S8_Ser-AS"/>
</dbReference>
<dbReference type="RefSeq" id="WP_408329933.1">
    <property type="nucleotide sequence ID" value="NZ_JAQQFH010000012.1"/>
</dbReference>
<dbReference type="PROSITE" id="PS51892">
    <property type="entry name" value="SUBTILASE"/>
    <property type="match status" value="1"/>
</dbReference>
<comment type="caution">
    <text evidence="8">The sequence shown here is derived from an EMBL/GenBank/DDBJ whole genome shotgun (WGS) entry which is preliminary data.</text>
</comment>
<dbReference type="SMART" id="SM00089">
    <property type="entry name" value="PKD"/>
    <property type="match status" value="1"/>
</dbReference>
<dbReference type="Pfam" id="PF00082">
    <property type="entry name" value="Peptidase_S8"/>
    <property type="match status" value="1"/>
</dbReference>
<dbReference type="CDD" id="cd00146">
    <property type="entry name" value="PKD"/>
    <property type="match status" value="1"/>
</dbReference>
<dbReference type="Gene3D" id="2.60.40.10">
    <property type="entry name" value="Immunoglobulins"/>
    <property type="match status" value="1"/>
</dbReference>
<evidence type="ECO:0000256" key="5">
    <source>
        <dbReference type="ARBA" id="ARBA00022825"/>
    </source>
</evidence>
<dbReference type="PANTHER" id="PTHR43806">
    <property type="entry name" value="PEPTIDASE S8"/>
    <property type="match status" value="1"/>
</dbReference>
<feature type="active site" description="Charge relay system" evidence="6">
    <location>
        <position position="188"/>
    </location>
</feature>
<evidence type="ECO:0000259" key="7">
    <source>
        <dbReference type="PROSITE" id="PS50093"/>
    </source>
</evidence>
<dbReference type="PANTHER" id="PTHR43806:SF11">
    <property type="entry name" value="CEREVISIN-RELATED"/>
    <property type="match status" value="1"/>
</dbReference>
<dbReference type="InterPro" id="IPR015500">
    <property type="entry name" value="Peptidase_S8_subtilisin-rel"/>
</dbReference>
<keyword evidence="4 6" id="KW-0378">Hydrolase</keyword>
<gene>
    <name evidence="8" type="ORF">PQR66_24040</name>
</gene>
<dbReference type="PROSITE" id="PS00137">
    <property type="entry name" value="SUBTILASE_HIS"/>
    <property type="match status" value="1"/>
</dbReference>
<protein>
    <submittedName>
        <fullName evidence="8">S8 family serine peptidase</fullName>
    </submittedName>
</protein>
<evidence type="ECO:0000256" key="6">
    <source>
        <dbReference type="PROSITE-ProRule" id="PRU01240"/>
    </source>
</evidence>
<dbReference type="Pfam" id="PF04151">
    <property type="entry name" value="PPC"/>
    <property type="match status" value="1"/>
</dbReference>
<dbReference type="InterPro" id="IPR013783">
    <property type="entry name" value="Ig-like_fold"/>
</dbReference>
<dbReference type="InterPro" id="IPR022409">
    <property type="entry name" value="PKD/Chitinase_dom"/>
</dbReference>
<dbReference type="InterPro" id="IPR000601">
    <property type="entry name" value="PKD_dom"/>
</dbReference>
<dbReference type="PROSITE" id="PS00138">
    <property type="entry name" value="SUBTILASE_SER"/>
    <property type="match status" value="1"/>
</dbReference>
<dbReference type="Gene3D" id="2.60.120.380">
    <property type="match status" value="1"/>
</dbReference>
<dbReference type="PROSITE" id="PS50093">
    <property type="entry name" value="PKD"/>
    <property type="match status" value="1"/>
</dbReference>
<evidence type="ECO:0000256" key="1">
    <source>
        <dbReference type="ARBA" id="ARBA00001913"/>
    </source>
</evidence>
<keyword evidence="9" id="KW-1185">Reference proteome</keyword>
<feature type="active site" description="Charge relay system" evidence="6">
    <location>
        <position position="145"/>
    </location>
</feature>
<dbReference type="SUPFAM" id="SSF49299">
    <property type="entry name" value="PKD domain"/>
    <property type="match status" value="1"/>
</dbReference>
<comment type="similarity">
    <text evidence="2 6">Belongs to the peptidase S8 family.</text>
</comment>
<accession>A0ABW8ZSC0</accession>
<organism evidence="8 9">
    <name type="scientific">Paraburkholderia agricolaris</name>
    <dbReference type="NCBI Taxonomy" id="2152888"/>
    <lineage>
        <taxon>Bacteria</taxon>
        <taxon>Pseudomonadati</taxon>
        <taxon>Pseudomonadota</taxon>
        <taxon>Betaproteobacteria</taxon>
        <taxon>Burkholderiales</taxon>
        <taxon>Burkholderiaceae</taxon>
        <taxon>Paraburkholderia</taxon>
    </lineage>
</organism>
<evidence type="ECO:0000256" key="2">
    <source>
        <dbReference type="ARBA" id="ARBA00011073"/>
    </source>
</evidence>
<comment type="cofactor">
    <cofactor evidence="1">
        <name>Ca(2+)</name>
        <dbReference type="ChEBI" id="CHEBI:29108"/>
    </cofactor>
</comment>
<dbReference type="InterPro" id="IPR007280">
    <property type="entry name" value="Peptidase_C_arc/bac"/>
</dbReference>
<keyword evidence="3 6" id="KW-0645">Protease</keyword>